<dbReference type="Pfam" id="PF01535">
    <property type="entry name" value="PPR"/>
    <property type="match status" value="1"/>
</dbReference>
<dbReference type="PROSITE" id="PS51375">
    <property type="entry name" value="PPR"/>
    <property type="match status" value="3"/>
</dbReference>
<accession>A0AAV5KZH2</accession>
<feature type="repeat" description="PPR" evidence="2">
    <location>
        <begin position="167"/>
        <end position="201"/>
    </location>
</feature>
<evidence type="ECO:0008006" key="5">
    <source>
        <dbReference type="Google" id="ProtNLM"/>
    </source>
</evidence>
<dbReference type="FunFam" id="1.25.40.10:FF:000242">
    <property type="entry name" value="Pentatricopeptide repeat-containing protein"/>
    <property type="match status" value="1"/>
</dbReference>
<feature type="repeat" description="PPR" evidence="2">
    <location>
        <begin position="299"/>
        <end position="333"/>
    </location>
</feature>
<dbReference type="InterPro" id="IPR002885">
    <property type="entry name" value="PPR_rpt"/>
</dbReference>
<dbReference type="FunFam" id="1.25.40.10:FF:000348">
    <property type="entry name" value="Pentatricopeptide repeat-containing protein chloroplastic"/>
    <property type="match status" value="1"/>
</dbReference>
<dbReference type="Proteomes" id="UP001054252">
    <property type="component" value="Unassembled WGS sequence"/>
</dbReference>
<sequence length="524" mass="58635">MSIVVGELGFLLKKCCSFKHIHQIHGFMILRGLDGDNFLLGRFIDACFSLGFSNYGYSVFEGRSQADVYLFNTVIKGLSKESASEAVVVYNKIRLAGLRPDCYSFPFALRAVMRLEAVELGRQIHCQSLCSGLGWNIHVVTALIQMYSSCESVYDARKVFDQVSSKDVACWNAMVAGYVKIGQVENARLLFDQMPERNVISWTSIIGGLAQMNCPSEAIDMFRRMQMENVNPDEVALSAVLSACAHLGALELGEWIHNYIDKHGMDKTIPLSNALIDMYAKSGKVEKALQVFESMKHKSVITWTTMISGLALHGLGREALEIFFRMERAKVKPNEITFIAILSACSHVGLVELGRFYFNIMESTYGIQPKVEQYGCMIDLLGRAGYLQEAQELVRQMPFEANAAIWGSLLAASNTHHDSELGEIALKHLMKLEPWHSGNYSILSNIYAATGRWKESGMIRKMMRDKGVKKISGWSSIESKNGIQEFIAGDISHPLSDRIREVLCKMNEQLKVAEECAEILEADE</sequence>
<comment type="caution">
    <text evidence="3">The sequence shown here is derived from an EMBL/GenBank/DDBJ whole genome shotgun (WGS) entry which is preliminary data.</text>
</comment>
<evidence type="ECO:0000256" key="2">
    <source>
        <dbReference type="PROSITE-ProRule" id="PRU00708"/>
    </source>
</evidence>
<evidence type="ECO:0000313" key="3">
    <source>
        <dbReference type="EMBL" id="GKV30258.1"/>
    </source>
</evidence>
<dbReference type="Pfam" id="PF13041">
    <property type="entry name" value="PPR_2"/>
    <property type="match status" value="2"/>
</dbReference>
<gene>
    <name evidence="3" type="ORF">SLEP1_g39090</name>
</gene>
<dbReference type="AlphaFoldDB" id="A0AAV5KZH2"/>
<dbReference type="Pfam" id="PF20431">
    <property type="entry name" value="E_motif"/>
    <property type="match status" value="1"/>
</dbReference>
<reference evidence="3 4" key="1">
    <citation type="journal article" date="2021" name="Commun. Biol.">
        <title>The genome of Shorea leprosula (Dipterocarpaceae) highlights the ecological relevance of drought in aseasonal tropical rainforests.</title>
        <authorList>
            <person name="Ng K.K.S."/>
            <person name="Kobayashi M.J."/>
            <person name="Fawcett J.A."/>
            <person name="Hatakeyama M."/>
            <person name="Paape T."/>
            <person name="Ng C.H."/>
            <person name="Ang C.C."/>
            <person name="Tnah L.H."/>
            <person name="Lee C.T."/>
            <person name="Nishiyama T."/>
            <person name="Sese J."/>
            <person name="O'Brien M.J."/>
            <person name="Copetti D."/>
            <person name="Mohd Noor M.I."/>
            <person name="Ong R.C."/>
            <person name="Putra M."/>
            <person name="Sireger I.Z."/>
            <person name="Indrioko S."/>
            <person name="Kosugi Y."/>
            <person name="Izuno A."/>
            <person name="Isagi Y."/>
            <person name="Lee S.L."/>
            <person name="Shimizu K.K."/>
        </authorList>
    </citation>
    <scope>NUCLEOTIDE SEQUENCE [LARGE SCALE GENOMIC DNA]</scope>
    <source>
        <strain evidence="3">214</strain>
    </source>
</reference>
<dbReference type="PANTHER" id="PTHR47926:SF432">
    <property type="entry name" value="(WILD MALAYSIAN BANANA) HYPOTHETICAL PROTEIN"/>
    <property type="match status" value="1"/>
</dbReference>
<keyword evidence="1" id="KW-0677">Repeat</keyword>
<dbReference type="InterPro" id="IPR046960">
    <property type="entry name" value="PPR_At4g14850-like_plant"/>
</dbReference>
<protein>
    <recommendedName>
        <fullName evidence="5">Pentatricopeptide repeat-containing protein</fullName>
    </recommendedName>
</protein>
<dbReference type="InterPro" id="IPR011990">
    <property type="entry name" value="TPR-like_helical_dom_sf"/>
</dbReference>
<evidence type="ECO:0000256" key="1">
    <source>
        <dbReference type="ARBA" id="ARBA00022737"/>
    </source>
</evidence>
<evidence type="ECO:0000313" key="4">
    <source>
        <dbReference type="Proteomes" id="UP001054252"/>
    </source>
</evidence>
<dbReference type="GO" id="GO:0003723">
    <property type="term" value="F:RNA binding"/>
    <property type="evidence" value="ECO:0007669"/>
    <property type="project" value="InterPro"/>
</dbReference>
<dbReference type="GO" id="GO:0009451">
    <property type="term" value="P:RNA modification"/>
    <property type="evidence" value="ECO:0007669"/>
    <property type="project" value="InterPro"/>
</dbReference>
<organism evidence="3 4">
    <name type="scientific">Rubroshorea leprosula</name>
    <dbReference type="NCBI Taxonomy" id="152421"/>
    <lineage>
        <taxon>Eukaryota</taxon>
        <taxon>Viridiplantae</taxon>
        <taxon>Streptophyta</taxon>
        <taxon>Embryophyta</taxon>
        <taxon>Tracheophyta</taxon>
        <taxon>Spermatophyta</taxon>
        <taxon>Magnoliopsida</taxon>
        <taxon>eudicotyledons</taxon>
        <taxon>Gunneridae</taxon>
        <taxon>Pentapetalae</taxon>
        <taxon>rosids</taxon>
        <taxon>malvids</taxon>
        <taxon>Malvales</taxon>
        <taxon>Dipterocarpaceae</taxon>
        <taxon>Rubroshorea</taxon>
    </lineage>
</organism>
<dbReference type="NCBIfam" id="TIGR00756">
    <property type="entry name" value="PPR"/>
    <property type="match status" value="4"/>
</dbReference>
<dbReference type="InterPro" id="IPR046848">
    <property type="entry name" value="E_motif"/>
</dbReference>
<dbReference type="PANTHER" id="PTHR47926">
    <property type="entry name" value="PENTATRICOPEPTIDE REPEAT-CONTAINING PROTEIN"/>
    <property type="match status" value="1"/>
</dbReference>
<name>A0AAV5KZH2_9ROSI</name>
<feature type="repeat" description="PPR" evidence="2">
    <location>
        <begin position="268"/>
        <end position="298"/>
    </location>
</feature>
<proteinExistence type="predicted"/>
<dbReference type="Gene3D" id="1.25.40.10">
    <property type="entry name" value="Tetratricopeptide repeat domain"/>
    <property type="match status" value="3"/>
</dbReference>
<keyword evidence="4" id="KW-1185">Reference proteome</keyword>
<dbReference type="EMBL" id="BPVZ01000086">
    <property type="protein sequence ID" value="GKV30258.1"/>
    <property type="molecule type" value="Genomic_DNA"/>
</dbReference>